<evidence type="ECO:0000313" key="4">
    <source>
        <dbReference type="EMBL" id="KAB6914593.1"/>
    </source>
</evidence>
<dbReference type="Gene3D" id="3.90.550.10">
    <property type="entry name" value="Spore Coat Polysaccharide Biosynthesis Protein SpsA, Chain A"/>
    <property type="match status" value="1"/>
</dbReference>
<proteinExistence type="predicted"/>
<dbReference type="InterPro" id="IPR001173">
    <property type="entry name" value="Glyco_trans_2-like"/>
</dbReference>
<dbReference type="AlphaFoldDB" id="A0A2I1IZ13"/>
<evidence type="ECO:0000259" key="3">
    <source>
        <dbReference type="Pfam" id="PF00535"/>
    </source>
</evidence>
<evidence type="ECO:0000313" key="7">
    <source>
        <dbReference type="Proteomes" id="UP000491334"/>
    </source>
</evidence>
<organism evidence="5 7">
    <name type="scientific">Bifidobacterium longum</name>
    <dbReference type="NCBI Taxonomy" id="216816"/>
    <lineage>
        <taxon>Bacteria</taxon>
        <taxon>Bacillati</taxon>
        <taxon>Actinomycetota</taxon>
        <taxon>Actinomycetes</taxon>
        <taxon>Bifidobacteriales</taxon>
        <taxon>Bifidobacteriaceae</taxon>
        <taxon>Bifidobacterium</taxon>
    </lineage>
</organism>
<dbReference type="EMBL" id="WDZP01000001">
    <property type="protein sequence ID" value="KAB6920742.1"/>
    <property type="molecule type" value="Genomic_DNA"/>
</dbReference>
<dbReference type="PANTHER" id="PTHR22916">
    <property type="entry name" value="GLYCOSYLTRANSFERASE"/>
    <property type="match status" value="1"/>
</dbReference>
<feature type="domain" description="Glycosyltransferase 2-like" evidence="3">
    <location>
        <begin position="8"/>
        <end position="143"/>
    </location>
</feature>
<dbReference type="CDD" id="cd00761">
    <property type="entry name" value="Glyco_tranf_GTA_type"/>
    <property type="match status" value="1"/>
</dbReference>
<dbReference type="Proteomes" id="UP000481350">
    <property type="component" value="Unassembled WGS sequence"/>
</dbReference>
<dbReference type="Pfam" id="PF00535">
    <property type="entry name" value="Glycos_transf_2"/>
    <property type="match status" value="1"/>
</dbReference>
<gene>
    <name evidence="4" type="ORF">GBJ98_00420</name>
    <name evidence="5" type="ORF">GBK06_00510</name>
</gene>
<accession>A0A2I1IZ13</accession>
<dbReference type="Proteomes" id="UP000491334">
    <property type="component" value="Unassembled WGS sequence"/>
</dbReference>
<dbReference type="InterPro" id="IPR029044">
    <property type="entry name" value="Nucleotide-diphossugar_trans"/>
</dbReference>
<keyword evidence="2 5" id="KW-0808">Transferase</keyword>
<evidence type="ECO:0000256" key="2">
    <source>
        <dbReference type="ARBA" id="ARBA00022679"/>
    </source>
</evidence>
<dbReference type="RefSeq" id="WP_101629193.1">
    <property type="nucleotide sequence ID" value="NZ_CP176639.1"/>
</dbReference>
<evidence type="ECO:0000313" key="5">
    <source>
        <dbReference type="EMBL" id="KAB6920742.1"/>
    </source>
</evidence>
<evidence type="ECO:0000256" key="1">
    <source>
        <dbReference type="ARBA" id="ARBA00022676"/>
    </source>
</evidence>
<keyword evidence="1" id="KW-0328">Glycosyltransferase</keyword>
<name>A0A2I1IZ13_BIFLN</name>
<dbReference type="PANTHER" id="PTHR22916:SF51">
    <property type="entry name" value="GLYCOSYLTRANSFERASE EPSH-RELATED"/>
    <property type="match status" value="1"/>
</dbReference>
<dbReference type="EMBL" id="WDZO01000001">
    <property type="protein sequence ID" value="KAB6914593.1"/>
    <property type="molecule type" value="Genomic_DNA"/>
</dbReference>
<sequence>MDVQPLISIVVPVYNVKQFLTKCLNSIISQTYSNLEIIVVDDGSTDGSATICDDYAKKDKRISVIHKENGGLASARNAGIDVAKGTYIGFVDSDDYIEPYMYEKLLQAILKYSCNIAVCGINYVFDDGEVIAKANTEPEQFFEFPWAIEEMNTFRLFDMGAWSKLYKRELFADIRFPVGKLSEDFFIMYRLFDLAQGVAYVPDACYNYFQRANSITKSKKINHDFLDAAYEQMVFLDKNYPNLAVIGHVSYASAALTVYDSYLKNKVQCPGSFRNHCREIILDNRSYIRNASYLSRSKKIQFRLFTLNALLYDKVFLLYRKKKRV</sequence>
<dbReference type="SUPFAM" id="SSF53448">
    <property type="entry name" value="Nucleotide-diphospho-sugar transferases"/>
    <property type="match status" value="1"/>
</dbReference>
<reference evidence="6 7" key="1">
    <citation type="journal article" date="2019" name="Nat. Med.">
        <title>A library of human gut bacterial isolates paired with longitudinal multiomics data enables mechanistic microbiome research.</title>
        <authorList>
            <person name="Poyet M."/>
            <person name="Groussin M."/>
            <person name="Gibbons S.M."/>
            <person name="Avila-Pacheco J."/>
            <person name="Jiang X."/>
            <person name="Kearney S.M."/>
            <person name="Perrotta A.R."/>
            <person name="Berdy B."/>
            <person name="Zhao S."/>
            <person name="Lieberman T.D."/>
            <person name="Swanson P.K."/>
            <person name="Smith M."/>
            <person name="Roesemann S."/>
            <person name="Alexander J.E."/>
            <person name="Rich S.A."/>
            <person name="Livny J."/>
            <person name="Vlamakis H."/>
            <person name="Clish C."/>
            <person name="Bullock K."/>
            <person name="Deik A."/>
            <person name="Scott J."/>
            <person name="Pierce K.A."/>
            <person name="Xavier R.J."/>
            <person name="Alm E.J."/>
        </authorList>
    </citation>
    <scope>NUCLEOTIDE SEQUENCE [LARGE SCALE GENOMIC DNA]</scope>
    <source>
        <strain evidence="4 6">BIOML-A283</strain>
        <strain evidence="5 7">BIOML-A284</strain>
    </source>
</reference>
<evidence type="ECO:0000313" key="6">
    <source>
        <dbReference type="Proteomes" id="UP000481350"/>
    </source>
</evidence>
<protein>
    <submittedName>
        <fullName evidence="5">Glycosyltransferase</fullName>
    </submittedName>
</protein>
<comment type="caution">
    <text evidence="5">The sequence shown here is derived from an EMBL/GenBank/DDBJ whole genome shotgun (WGS) entry which is preliminary data.</text>
</comment>
<dbReference type="GO" id="GO:0016757">
    <property type="term" value="F:glycosyltransferase activity"/>
    <property type="evidence" value="ECO:0007669"/>
    <property type="project" value="UniProtKB-KW"/>
</dbReference>